<protein>
    <submittedName>
        <fullName evidence="1">Uncharacterized protein</fullName>
    </submittedName>
</protein>
<evidence type="ECO:0000313" key="3">
    <source>
        <dbReference type="Proteomes" id="UP000295719"/>
    </source>
</evidence>
<comment type="caution">
    <text evidence="1">The sequence shown here is derived from an EMBL/GenBank/DDBJ whole genome shotgun (WGS) entry which is preliminary data.</text>
</comment>
<reference evidence="1 3" key="1">
    <citation type="submission" date="2019-03" db="EMBL/GenBank/DDBJ databases">
        <title>Genomic Encyclopedia of Type Strains, Phase IV (KMG-IV): sequencing the most valuable type-strain genomes for metagenomic binning, comparative biology and taxonomic classification.</title>
        <authorList>
            <person name="Goeker M."/>
        </authorList>
    </citation>
    <scope>NUCLEOTIDE SEQUENCE [LARGE SCALE GENOMIC DNA]</scope>
    <source>
        <strain evidence="1 3">DSM 19580</strain>
    </source>
</reference>
<dbReference type="AlphaFoldDB" id="A0A4R3YHC7"/>
<dbReference type="Proteomes" id="UP000295719">
    <property type="component" value="Unassembled WGS sequence"/>
</dbReference>
<evidence type="ECO:0000313" key="2">
    <source>
        <dbReference type="EMBL" id="TCV92663.1"/>
    </source>
</evidence>
<keyword evidence="3" id="KW-1185">Reference proteome</keyword>
<proteinExistence type="predicted"/>
<sequence>GIIGWEIYRRMNMNADYNNVPKSVSGFS</sequence>
<dbReference type="EMBL" id="SMCR01000016">
    <property type="protein sequence ID" value="TCV91570.1"/>
    <property type="molecule type" value="Genomic_DNA"/>
</dbReference>
<evidence type="ECO:0000313" key="1">
    <source>
        <dbReference type="EMBL" id="TCV91570.1"/>
    </source>
</evidence>
<name>A0A4R3YHC7_9GAMM</name>
<feature type="non-terminal residue" evidence="1">
    <location>
        <position position="1"/>
    </location>
</feature>
<dbReference type="EMBL" id="SMCR01000011">
    <property type="protein sequence ID" value="TCV92663.1"/>
    <property type="molecule type" value="Genomic_DNA"/>
</dbReference>
<accession>A0A4R3YHC7</accession>
<organism evidence="1 3">
    <name type="scientific">Biostraticola tofi</name>
    <dbReference type="NCBI Taxonomy" id="466109"/>
    <lineage>
        <taxon>Bacteria</taxon>
        <taxon>Pseudomonadati</taxon>
        <taxon>Pseudomonadota</taxon>
        <taxon>Gammaproteobacteria</taxon>
        <taxon>Enterobacterales</taxon>
        <taxon>Bruguierivoracaceae</taxon>
        <taxon>Biostraticola</taxon>
    </lineage>
</organism>
<gene>
    <name evidence="2" type="ORF">EDC52_111112</name>
    <name evidence="1" type="ORF">EDC52_11632</name>
</gene>